<dbReference type="Gene3D" id="2.60.40.10">
    <property type="entry name" value="Immunoglobulins"/>
    <property type="match status" value="1"/>
</dbReference>
<dbReference type="Pfam" id="PF02922">
    <property type="entry name" value="CBM_48"/>
    <property type="match status" value="1"/>
</dbReference>
<dbReference type="RefSeq" id="WP_013700681.1">
    <property type="nucleotide sequence ID" value="NC_015385.1"/>
</dbReference>
<dbReference type="GeneID" id="302997633"/>
<dbReference type="Proteomes" id="UP000006852">
    <property type="component" value="Chromosome"/>
</dbReference>
<dbReference type="InterPro" id="IPR006047">
    <property type="entry name" value="GH13_cat_dom"/>
</dbReference>
<accession>F2NX39</accession>
<evidence type="ECO:0000313" key="4">
    <source>
        <dbReference type="Proteomes" id="UP000006852"/>
    </source>
</evidence>
<dbReference type="InterPro" id="IPR004193">
    <property type="entry name" value="Glyco_hydro_13_N"/>
</dbReference>
<dbReference type="Gene3D" id="3.20.20.80">
    <property type="entry name" value="Glycosidases"/>
    <property type="match status" value="1"/>
</dbReference>
<dbReference type="Pfam" id="PF00128">
    <property type="entry name" value="Alpha-amylase"/>
    <property type="match status" value="1"/>
</dbReference>
<dbReference type="CDD" id="cd11341">
    <property type="entry name" value="AmyAc_Pullulanase_LD-like"/>
    <property type="match status" value="1"/>
</dbReference>
<protein>
    <submittedName>
        <fullName evidence="3">Alpha amylase catalytic region</fullName>
    </submittedName>
</protein>
<name>F2NX39_TRES6</name>
<dbReference type="InterPro" id="IPR017853">
    <property type="entry name" value="GH"/>
</dbReference>
<dbReference type="STRING" id="869209.Tresu_0421"/>
<comment type="similarity">
    <text evidence="1">Belongs to the glycosyl hydrolase 13 family.</text>
</comment>
<dbReference type="EMBL" id="CP002631">
    <property type="protein sequence ID" value="AEB13374.1"/>
    <property type="molecule type" value="Genomic_DNA"/>
</dbReference>
<organism evidence="3 4">
    <name type="scientific">Treponema succinifaciens (strain ATCC 33096 / DSM 2489 / 6091)</name>
    <dbReference type="NCBI Taxonomy" id="869209"/>
    <lineage>
        <taxon>Bacteria</taxon>
        <taxon>Pseudomonadati</taxon>
        <taxon>Spirochaetota</taxon>
        <taxon>Spirochaetia</taxon>
        <taxon>Spirochaetales</taxon>
        <taxon>Treponemataceae</taxon>
        <taxon>Treponema</taxon>
    </lineage>
</organism>
<feature type="domain" description="Glycosyl hydrolase family 13 catalytic" evidence="2">
    <location>
        <begin position="106"/>
        <end position="534"/>
    </location>
</feature>
<dbReference type="HOGENOM" id="CLU_004744_2_0_12"/>
<gene>
    <name evidence="3" type="ordered locus">Tresu_0421</name>
</gene>
<dbReference type="GO" id="GO:0004553">
    <property type="term" value="F:hydrolase activity, hydrolyzing O-glycosyl compounds"/>
    <property type="evidence" value="ECO:0007669"/>
    <property type="project" value="InterPro"/>
</dbReference>
<dbReference type="CDD" id="cd02860">
    <property type="entry name" value="E_set_Pullulanase"/>
    <property type="match status" value="1"/>
</dbReference>
<dbReference type="GO" id="GO:0005975">
    <property type="term" value="P:carbohydrate metabolic process"/>
    <property type="evidence" value="ECO:0007669"/>
    <property type="project" value="InterPro"/>
</dbReference>
<dbReference type="InterPro" id="IPR013783">
    <property type="entry name" value="Ig-like_fold"/>
</dbReference>
<dbReference type="InterPro" id="IPR014756">
    <property type="entry name" value="Ig_E-set"/>
</dbReference>
<dbReference type="eggNOG" id="COG1523">
    <property type="taxonomic scope" value="Bacteria"/>
</dbReference>
<dbReference type="KEGG" id="tsu:Tresu_0421"/>
<reference evidence="4" key="2">
    <citation type="submission" date="2011-04" db="EMBL/GenBank/DDBJ databases">
        <title>The complete genome of chromosome of Treponema succinifaciens DSM 2489.</title>
        <authorList>
            <person name="Lucas S."/>
            <person name="Copeland A."/>
            <person name="Lapidus A."/>
            <person name="Bruce D."/>
            <person name="Goodwin L."/>
            <person name="Pitluck S."/>
            <person name="Peters L."/>
            <person name="Kyrpides N."/>
            <person name="Mavromatis K."/>
            <person name="Ivanova N."/>
            <person name="Ovchinnikova G."/>
            <person name="Teshima H."/>
            <person name="Detter J.C."/>
            <person name="Tapia R."/>
            <person name="Han C."/>
            <person name="Land M."/>
            <person name="Hauser L."/>
            <person name="Markowitz V."/>
            <person name="Cheng J.-F."/>
            <person name="Hugenholtz P."/>
            <person name="Woyke T."/>
            <person name="Wu D."/>
            <person name="Gronow S."/>
            <person name="Wellnitz S."/>
            <person name="Brambilla E."/>
            <person name="Klenk H.-P."/>
            <person name="Eisen J.A."/>
        </authorList>
    </citation>
    <scope>NUCLEOTIDE SEQUENCE [LARGE SCALE GENOMIC DNA]</scope>
    <source>
        <strain evidence="4">ATCC 33096 / DSM 2489 / 6091</strain>
    </source>
</reference>
<sequence length="615" mass="68618">MDKKYYSDENSAELIDSAFYYDGNDLGLTLNGTSASFKCWAPTASNVRLLLLKDSAAKKICAIKQMERKEKGVWFFSGSYEGCSYYQYEISFGTEVFKVADIWHTVAAPDSFASQIAVIEKSEYKNPFKETDYSKAVIYEMHIRDWSRAVNPASTGKFLEVADKKIISHLKELGVTHVQILPMFDYAQKNSDLSYNWGYNPFHYNVPEGRYVSQGYTNGTQAVKEMRRMVNSFHDAGIAVIMDVVYNHTDGTGNSSLYDMTVPKYFYRLNSECGYSNGSGCGNEIATNHKMVKKYVLDSLKHWMKDFHINGFRFDLMGVQEQETMSEIFCELKKIDPYVMVYGEPWTGGECAVKNGCSGSVACGKNCGVGAFNDDFRDAIKGSEFGGFAKGQVQGIFCDSEIEKGLLGATGKNNRNPSGIPSLSINYVECHDNYTLFDKLAISYLGKTSYLGNLFETIGNVGLEKVKRQGILAAAYIILAQGTPFINGGQEFLRTKQGDENSYISSDEINQINLDFKTRYSDVFNAYKGLIAFRRENADSFGSKTDCSAMTIFPGLTKYTVGNFCIYFNATDSSAKIDFAGFTNSIEVLSGKPEQKKSVPHTVDAKSFVILKKPD</sequence>
<evidence type="ECO:0000259" key="2">
    <source>
        <dbReference type="SMART" id="SM00642"/>
    </source>
</evidence>
<proteinExistence type="inferred from homology"/>
<evidence type="ECO:0000313" key="3">
    <source>
        <dbReference type="EMBL" id="AEB13374.1"/>
    </source>
</evidence>
<dbReference type="SMART" id="SM00642">
    <property type="entry name" value="Aamy"/>
    <property type="match status" value="1"/>
</dbReference>
<dbReference type="SUPFAM" id="SSF81296">
    <property type="entry name" value="E set domains"/>
    <property type="match status" value="1"/>
</dbReference>
<dbReference type="PANTHER" id="PTHR43002">
    <property type="entry name" value="GLYCOGEN DEBRANCHING ENZYME"/>
    <property type="match status" value="1"/>
</dbReference>
<dbReference type="SUPFAM" id="SSF51445">
    <property type="entry name" value="(Trans)glycosidases"/>
    <property type="match status" value="1"/>
</dbReference>
<evidence type="ECO:0000256" key="1">
    <source>
        <dbReference type="ARBA" id="ARBA00008061"/>
    </source>
</evidence>
<dbReference type="AlphaFoldDB" id="F2NX39"/>
<reference evidence="3 4" key="1">
    <citation type="journal article" date="2011" name="Stand. Genomic Sci.">
        <title>Complete genome sequence of Treponema succinifaciens type strain (6091).</title>
        <authorList>
            <person name="Han C."/>
            <person name="Gronow S."/>
            <person name="Teshima H."/>
            <person name="Lapidus A."/>
            <person name="Nolan M."/>
            <person name="Lucas S."/>
            <person name="Hammon N."/>
            <person name="Deshpande S."/>
            <person name="Cheng J.F."/>
            <person name="Zeytun A."/>
            <person name="Tapia R."/>
            <person name="Goodwin L."/>
            <person name="Pitluck S."/>
            <person name="Liolios K."/>
            <person name="Pagani I."/>
            <person name="Ivanova N."/>
            <person name="Mavromatis K."/>
            <person name="Mikhailova N."/>
            <person name="Huntemann M."/>
            <person name="Pati A."/>
            <person name="Chen A."/>
            <person name="Palaniappan K."/>
            <person name="Land M."/>
            <person name="Hauser L."/>
            <person name="Brambilla E.M."/>
            <person name="Rohde M."/>
            <person name="Goker M."/>
            <person name="Woyke T."/>
            <person name="Bristow J."/>
            <person name="Eisen J.A."/>
            <person name="Markowitz V."/>
            <person name="Hugenholtz P."/>
            <person name="Kyrpides N.C."/>
            <person name="Klenk H.P."/>
            <person name="Detter J.C."/>
        </authorList>
    </citation>
    <scope>NUCLEOTIDE SEQUENCE [LARGE SCALE GENOMIC DNA]</scope>
    <source>
        <strain evidence="4">ATCC 33096 / DSM 2489 / 6091</strain>
    </source>
</reference>
<keyword evidence="4" id="KW-1185">Reference proteome</keyword>